<sequence length="212" mass="23207">MDLRIRTPNVDDIPAVIQFTKNARAIMFPMLDQVSHNRQAEGELAKFQETYCKDASRGSFLAAYSNNQLIATIGYTAYDDRFPELSLGRKGVVEVPTGATCASACAIFLELASTQGSAHTLFVGGAPNSGLMEAVSGTPGIRMYCGDLDIDIWWVAKLNETAKARLPANRNETGIYVNYADFNLRDQLCGDDVSTSLQFRYVAADCSLYFTS</sequence>
<dbReference type="Proteomes" id="UP000186583">
    <property type="component" value="Unassembled WGS sequence"/>
</dbReference>
<dbReference type="EMBL" id="MPGH01000069">
    <property type="protein sequence ID" value="OLN89947.1"/>
    <property type="molecule type" value="Genomic_DNA"/>
</dbReference>
<proteinExistence type="predicted"/>
<dbReference type="PANTHER" id="PTHR37049:SF5">
    <property type="entry name" value="TAIL SPECIFIC PROTEASE DOMAIN-CONTAINING PROTEIN"/>
    <property type="match status" value="1"/>
</dbReference>
<protein>
    <recommendedName>
        <fullName evidence="3">N-acetyltransferase domain-containing protein</fullName>
    </recommendedName>
</protein>
<comment type="caution">
    <text evidence="1">The sequence shown here is derived from an EMBL/GenBank/DDBJ whole genome shotgun (WGS) entry which is preliminary data.</text>
</comment>
<dbReference type="OrthoDB" id="41532at2759"/>
<evidence type="ECO:0000313" key="2">
    <source>
        <dbReference type="Proteomes" id="UP000186583"/>
    </source>
</evidence>
<dbReference type="InterPro" id="IPR052766">
    <property type="entry name" value="S41A_metabolite_peptidase"/>
</dbReference>
<reference evidence="1 2" key="1">
    <citation type="submission" date="2016-11" db="EMBL/GenBank/DDBJ databases">
        <title>Draft Genome Assembly of Colletotrichum chlorophyti a pathogen of herbaceous plants.</title>
        <authorList>
            <person name="Gan P."/>
            <person name="Narusaka M."/>
            <person name="Tsushima A."/>
            <person name="Narusaka Y."/>
            <person name="Takano Y."/>
            <person name="Shirasu K."/>
        </authorList>
    </citation>
    <scope>NUCLEOTIDE SEQUENCE [LARGE SCALE GENOMIC DNA]</scope>
    <source>
        <strain evidence="1 2">NTL11</strain>
    </source>
</reference>
<dbReference type="InterPro" id="IPR016181">
    <property type="entry name" value="Acyl_CoA_acyltransferase"/>
</dbReference>
<name>A0A1Q8RX67_9PEZI</name>
<dbReference type="STRING" id="708187.A0A1Q8RX67"/>
<organism evidence="1 2">
    <name type="scientific">Colletotrichum chlorophyti</name>
    <dbReference type="NCBI Taxonomy" id="708187"/>
    <lineage>
        <taxon>Eukaryota</taxon>
        <taxon>Fungi</taxon>
        <taxon>Dikarya</taxon>
        <taxon>Ascomycota</taxon>
        <taxon>Pezizomycotina</taxon>
        <taxon>Sordariomycetes</taxon>
        <taxon>Hypocreomycetidae</taxon>
        <taxon>Glomerellales</taxon>
        <taxon>Glomerellaceae</taxon>
        <taxon>Colletotrichum</taxon>
    </lineage>
</organism>
<evidence type="ECO:0000313" key="1">
    <source>
        <dbReference type="EMBL" id="OLN89947.1"/>
    </source>
</evidence>
<gene>
    <name evidence="1" type="ORF">CCHL11_10123</name>
</gene>
<keyword evidence="2" id="KW-1185">Reference proteome</keyword>
<evidence type="ECO:0008006" key="3">
    <source>
        <dbReference type="Google" id="ProtNLM"/>
    </source>
</evidence>
<accession>A0A1Q8RX67</accession>
<dbReference type="AlphaFoldDB" id="A0A1Q8RX67"/>
<dbReference type="PANTHER" id="PTHR37049">
    <property type="entry name" value="PEPTIDASE S41 FAMILY PROTEIN"/>
    <property type="match status" value="1"/>
</dbReference>
<dbReference type="SUPFAM" id="SSF55729">
    <property type="entry name" value="Acyl-CoA N-acyltransferases (Nat)"/>
    <property type="match status" value="1"/>
</dbReference>